<feature type="region of interest" description="Disordered" evidence="1">
    <location>
        <begin position="180"/>
        <end position="201"/>
    </location>
</feature>
<accession>A0ABY0FLX8</accession>
<dbReference type="Gene3D" id="2.30.30.240">
    <property type="entry name" value="PRC-barrel domain"/>
    <property type="match status" value="1"/>
</dbReference>
<keyword evidence="3" id="KW-1185">Reference proteome</keyword>
<gene>
    <name evidence="2" type="ORF">G3RUM_00398</name>
</gene>
<dbReference type="Proteomes" id="UP001191019">
    <property type="component" value="Unassembled WGS sequence"/>
</dbReference>
<dbReference type="EMBL" id="PRLM01000003">
    <property type="protein sequence ID" value="RYC74849.1"/>
    <property type="molecule type" value="Genomic_DNA"/>
</dbReference>
<evidence type="ECO:0000313" key="3">
    <source>
        <dbReference type="Proteomes" id="UP001191019"/>
    </source>
</evidence>
<evidence type="ECO:0008006" key="4">
    <source>
        <dbReference type="Google" id="ProtNLM"/>
    </source>
</evidence>
<name>A0ABY0FLX8_9BACT</name>
<protein>
    <recommendedName>
        <fullName evidence="4">PRC-barrel domain-containing protein</fullName>
    </recommendedName>
</protein>
<reference evidence="2 3" key="1">
    <citation type="journal article" date="2018" name="bioRxiv">
        <title>Evidence of independent acquisition and adaption of ultra-small bacteria to human hosts across the highly diverse yet reduced genomes of the phylum Saccharibacteria.</title>
        <authorList>
            <person name="McLean J.S."/>
            <person name="Bor B."/>
            <person name="To T.T."/>
            <person name="Liu Q."/>
            <person name="Kearns K.A."/>
            <person name="Solden L.M."/>
            <person name="Wrighton K.C."/>
            <person name="He X."/>
            <person name="Shi W."/>
        </authorList>
    </citation>
    <scope>NUCLEOTIDE SEQUENCE [LARGE SCALE GENOMIC DNA]</scope>
    <source>
        <strain evidence="2 3">TM7_G3_2_Rum_HOT_351B</strain>
    </source>
</reference>
<dbReference type="InterPro" id="IPR011033">
    <property type="entry name" value="PRC_barrel-like_sf"/>
</dbReference>
<evidence type="ECO:0000256" key="1">
    <source>
        <dbReference type="SAM" id="MobiDB-lite"/>
    </source>
</evidence>
<reference evidence="2 3" key="2">
    <citation type="journal article" date="2020" name="Cell Rep.">
        <title>Acquisition and Adaptation of Ultra-small Parasitic Reduced Genome Bacteria to Mammalian Hosts.</title>
        <authorList>
            <person name="McLean J.S."/>
            <person name="Bor B."/>
            <person name="Kerns K.A."/>
            <person name="Liu Q."/>
            <person name="To T.T."/>
            <person name="Solden L."/>
            <person name="Hendrickson E.L."/>
            <person name="Wrighton K."/>
            <person name="Shi W."/>
            <person name="He X."/>
        </authorList>
    </citation>
    <scope>NUCLEOTIDE SEQUENCE [LARGE SCALE GENOMIC DNA]</scope>
    <source>
        <strain evidence="2 3">TM7_G3_2_Rum_HOT_351B</strain>
    </source>
</reference>
<organism evidence="2 3">
    <name type="scientific">Candidatus Nanosyncoccus alces</name>
    <dbReference type="NCBI Taxonomy" id="2171997"/>
    <lineage>
        <taxon>Bacteria</taxon>
        <taxon>Candidatus Saccharimonadota</taxon>
        <taxon>Candidatus Nanosyncoccalia</taxon>
        <taxon>Candidatus Nanosyncoccales</taxon>
        <taxon>Candidatus Nanosyncoccaceae</taxon>
        <taxon>Candidatus Nanosyncoccus</taxon>
    </lineage>
</organism>
<sequence>MLVAANKLIGTPILSMQAGGAIGRIIDFIVDPDTLKIIAFRLEGPVINRNSNILDVSSVREYSNFGMVIDDTDELVAPDDVVKISKILELNFSLISLKVETKKGSKLGKIINFTVTSEDFTVQQLIVKRPAIKSFIDPELTIHRKEIVEITDYKVIVKDEEKILKEKAAKEDFVPNFVNPFREQQPDFAPADTETPAGKDN</sequence>
<proteinExistence type="predicted"/>
<dbReference type="RefSeq" id="WP_129734871.1">
    <property type="nucleotide sequence ID" value="NZ_PRLM01000003.1"/>
</dbReference>
<comment type="caution">
    <text evidence="2">The sequence shown here is derived from an EMBL/GenBank/DDBJ whole genome shotgun (WGS) entry which is preliminary data.</text>
</comment>
<dbReference type="SUPFAM" id="SSF50346">
    <property type="entry name" value="PRC-barrel domain"/>
    <property type="match status" value="1"/>
</dbReference>
<evidence type="ECO:0000313" key="2">
    <source>
        <dbReference type="EMBL" id="RYC74849.1"/>
    </source>
</evidence>